<sequence length="329" mass="36324">MQVSPRGTASAKLTDFLELANQNIALAKQQNIQYSPQLLRENLNKLAALMSAKPEVSYIADKAWQVKDAQHGDREIGCRVYSPEPSTALPVVLHFHGGGHMCGSVELYDPICRHLASIAQCVVISVEYRLAPEYPYPAGLEDCEYALRHYQSVLTEVPYQQGVSIMGDSAGGALCTSLSQRSLSDSTLNISKQILVYPSVDYTMASASYQSNGAGFLLETPRVQWYFEQYFQEMAKDAERVKQASPLHGEFNVKLPSTLIFTAGCDPLRDEGIAYANALTAAGVQVQHHQFEDMIHAYMLLQDLVSQECLATYRMIAAFLAEPVTSATR</sequence>
<dbReference type="Proteomes" id="UP000198367">
    <property type="component" value="Chromosome"/>
</dbReference>
<evidence type="ECO:0000313" key="3">
    <source>
        <dbReference type="EMBL" id="ASK68002.1"/>
    </source>
</evidence>
<evidence type="ECO:0000259" key="2">
    <source>
        <dbReference type="Pfam" id="PF07859"/>
    </source>
</evidence>
<dbReference type="InterPro" id="IPR013094">
    <property type="entry name" value="AB_hydrolase_3"/>
</dbReference>
<dbReference type="GO" id="GO:0016787">
    <property type="term" value="F:hydrolase activity"/>
    <property type="evidence" value="ECO:0007669"/>
    <property type="project" value="UniProtKB-KW"/>
</dbReference>
<dbReference type="RefSeq" id="WP_089066996.1">
    <property type="nucleotide sequence ID" value="NZ_CP022358.1"/>
</dbReference>
<dbReference type="SUPFAM" id="SSF53474">
    <property type="entry name" value="alpha/beta-Hydrolases"/>
    <property type="match status" value="1"/>
</dbReference>
<gene>
    <name evidence="3" type="ORF">CF168_03485</name>
</gene>
<reference evidence="3 4" key="1">
    <citation type="submission" date="2017-07" db="EMBL/GenBank/DDBJ databases">
        <title>Phenotypical and genomic characterization of a clinical isolate of Shewanella bicestrii sp. nov. producing an extended-spectrum beta-lactamase and a new oxacillinase variant.</title>
        <authorList>
            <person name="Jousset A.B."/>
            <person name="Bonnin R.A."/>
            <person name="Girlich D."/>
            <person name="Dabos L."/>
            <person name="Potron A."/>
            <person name="Dortet L."/>
            <person name="Glaser P."/>
            <person name="Naas T."/>
        </authorList>
    </citation>
    <scope>NUCLEOTIDE SEQUENCE [LARGE SCALE GENOMIC DNA]</scope>
    <source>
        <strain evidence="3 4">JAB-1</strain>
    </source>
</reference>
<dbReference type="KEGG" id="sbj:CF168_03485"/>
<dbReference type="EMBL" id="CP022358">
    <property type="protein sequence ID" value="ASK68002.1"/>
    <property type="molecule type" value="Genomic_DNA"/>
</dbReference>
<feature type="domain" description="Alpha/beta hydrolase fold-3" evidence="2">
    <location>
        <begin position="92"/>
        <end position="299"/>
    </location>
</feature>
<keyword evidence="4" id="KW-1185">Reference proteome</keyword>
<evidence type="ECO:0000313" key="4">
    <source>
        <dbReference type="Proteomes" id="UP000198367"/>
    </source>
</evidence>
<keyword evidence="1" id="KW-0378">Hydrolase</keyword>
<dbReference type="Gene3D" id="3.40.50.1820">
    <property type="entry name" value="alpha/beta hydrolase"/>
    <property type="match status" value="1"/>
</dbReference>
<name>A0A220UJA4_9GAMM</name>
<proteinExistence type="predicted"/>
<dbReference type="PANTHER" id="PTHR48081">
    <property type="entry name" value="AB HYDROLASE SUPERFAMILY PROTEIN C4A8.06C"/>
    <property type="match status" value="1"/>
</dbReference>
<dbReference type="Pfam" id="PF07859">
    <property type="entry name" value="Abhydrolase_3"/>
    <property type="match status" value="1"/>
</dbReference>
<dbReference type="AlphaFoldDB" id="A0A220UJA4"/>
<dbReference type="InterPro" id="IPR050300">
    <property type="entry name" value="GDXG_lipolytic_enzyme"/>
</dbReference>
<evidence type="ECO:0000256" key="1">
    <source>
        <dbReference type="ARBA" id="ARBA00022801"/>
    </source>
</evidence>
<organism evidence="3 4">
    <name type="scientific">Shewanella bicestrii</name>
    <dbReference type="NCBI Taxonomy" id="2018305"/>
    <lineage>
        <taxon>Bacteria</taxon>
        <taxon>Pseudomonadati</taxon>
        <taxon>Pseudomonadota</taxon>
        <taxon>Gammaproteobacteria</taxon>
        <taxon>Alteromonadales</taxon>
        <taxon>Shewanellaceae</taxon>
        <taxon>Shewanella</taxon>
    </lineage>
</organism>
<protein>
    <submittedName>
        <fullName evidence="3">Lipase</fullName>
    </submittedName>
</protein>
<accession>A0A220UJA4</accession>
<dbReference type="InterPro" id="IPR029058">
    <property type="entry name" value="AB_hydrolase_fold"/>
</dbReference>
<dbReference type="PANTHER" id="PTHR48081:SF8">
    <property type="entry name" value="ALPHA_BETA HYDROLASE FOLD-3 DOMAIN-CONTAINING PROTEIN-RELATED"/>
    <property type="match status" value="1"/>
</dbReference>